<comment type="caution">
    <text evidence="2">The sequence shown here is derived from an EMBL/GenBank/DDBJ whole genome shotgun (WGS) entry which is preliminary data.</text>
</comment>
<feature type="region of interest" description="Disordered" evidence="1">
    <location>
        <begin position="49"/>
        <end position="69"/>
    </location>
</feature>
<name>A0A4Z2FHR2_9TELE</name>
<keyword evidence="3" id="KW-1185">Reference proteome</keyword>
<dbReference type="EMBL" id="SRLO01001160">
    <property type="protein sequence ID" value="TNN40777.1"/>
    <property type="molecule type" value="Genomic_DNA"/>
</dbReference>
<evidence type="ECO:0000313" key="3">
    <source>
        <dbReference type="Proteomes" id="UP000314294"/>
    </source>
</evidence>
<protein>
    <submittedName>
        <fullName evidence="2">Uncharacterized protein</fullName>
    </submittedName>
</protein>
<sequence>MLGPARCLRLRNRKYFNLLSGSDDQRHIVQSTSQVTLYCLRYAYRQSDMPRLNGSPRLPGAASSSIDQL</sequence>
<reference evidence="2 3" key="1">
    <citation type="submission" date="2019-03" db="EMBL/GenBank/DDBJ databases">
        <title>First draft genome of Liparis tanakae, snailfish: a comprehensive survey of snailfish specific genes.</title>
        <authorList>
            <person name="Kim W."/>
            <person name="Song I."/>
            <person name="Jeong J.-H."/>
            <person name="Kim D."/>
            <person name="Kim S."/>
            <person name="Ryu S."/>
            <person name="Song J.Y."/>
            <person name="Lee S.K."/>
        </authorList>
    </citation>
    <scope>NUCLEOTIDE SEQUENCE [LARGE SCALE GENOMIC DNA]</scope>
    <source>
        <tissue evidence="2">Muscle</tissue>
    </source>
</reference>
<dbReference type="AlphaFoldDB" id="A0A4Z2FHR2"/>
<accession>A0A4Z2FHR2</accession>
<organism evidence="2 3">
    <name type="scientific">Liparis tanakae</name>
    <name type="common">Tanaka's snailfish</name>
    <dbReference type="NCBI Taxonomy" id="230148"/>
    <lineage>
        <taxon>Eukaryota</taxon>
        <taxon>Metazoa</taxon>
        <taxon>Chordata</taxon>
        <taxon>Craniata</taxon>
        <taxon>Vertebrata</taxon>
        <taxon>Euteleostomi</taxon>
        <taxon>Actinopterygii</taxon>
        <taxon>Neopterygii</taxon>
        <taxon>Teleostei</taxon>
        <taxon>Neoteleostei</taxon>
        <taxon>Acanthomorphata</taxon>
        <taxon>Eupercaria</taxon>
        <taxon>Perciformes</taxon>
        <taxon>Cottioidei</taxon>
        <taxon>Cottales</taxon>
        <taxon>Liparidae</taxon>
        <taxon>Liparis</taxon>
    </lineage>
</organism>
<gene>
    <name evidence="2" type="ORF">EYF80_049046</name>
</gene>
<proteinExistence type="predicted"/>
<dbReference type="Proteomes" id="UP000314294">
    <property type="component" value="Unassembled WGS sequence"/>
</dbReference>
<evidence type="ECO:0000256" key="1">
    <source>
        <dbReference type="SAM" id="MobiDB-lite"/>
    </source>
</evidence>
<evidence type="ECO:0000313" key="2">
    <source>
        <dbReference type="EMBL" id="TNN40777.1"/>
    </source>
</evidence>